<accession>A0A397W5U1</accession>
<dbReference type="OrthoDB" id="2401092at2759"/>
<gene>
    <name evidence="2" type="ORF">C2G38_201390</name>
</gene>
<feature type="signal peptide" evidence="1">
    <location>
        <begin position="1"/>
        <end position="22"/>
    </location>
</feature>
<proteinExistence type="predicted"/>
<dbReference type="Proteomes" id="UP000266673">
    <property type="component" value="Unassembled WGS sequence"/>
</dbReference>
<evidence type="ECO:0000313" key="2">
    <source>
        <dbReference type="EMBL" id="RIB26686.1"/>
    </source>
</evidence>
<comment type="caution">
    <text evidence="2">The sequence shown here is derived from an EMBL/GenBank/DDBJ whole genome shotgun (WGS) entry which is preliminary data.</text>
</comment>
<evidence type="ECO:0000256" key="1">
    <source>
        <dbReference type="SAM" id="SignalP"/>
    </source>
</evidence>
<keyword evidence="1" id="KW-0732">Signal</keyword>
<dbReference type="EMBL" id="QKWP01000127">
    <property type="protein sequence ID" value="RIB26686.1"/>
    <property type="molecule type" value="Genomic_DNA"/>
</dbReference>
<reference evidence="2 3" key="1">
    <citation type="submission" date="2018-06" db="EMBL/GenBank/DDBJ databases">
        <title>Comparative genomics reveals the genomic features of Rhizophagus irregularis, R. cerebriforme, R. diaphanum and Gigaspora rosea, and their symbiotic lifestyle signature.</title>
        <authorList>
            <person name="Morin E."/>
            <person name="San Clemente H."/>
            <person name="Chen E.C.H."/>
            <person name="De La Providencia I."/>
            <person name="Hainaut M."/>
            <person name="Kuo A."/>
            <person name="Kohler A."/>
            <person name="Murat C."/>
            <person name="Tang N."/>
            <person name="Roy S."/>
            <person name="Loubradou J."/>
            <person name="Henrissat B."/>
            <person name="Grigoriev I.V."/>
            <person name="Corradi N."/>
            <person name="Roux C."/>
            <person name="Martin F.M."/>
        </authorList>
    </citation>
    <scope>NUCLEOTIDE SEQUENCE [LARGE SCALE GENOMIC DNA]</scope>
    <source>
        <strain evidence="2 3">DAOM 194757</strain>
    </source>
</reference>
<evidence type="ECO:0008006" key="4">
    <source>
        <dbReference type="Google" id="ProtNLM"/>
    </source>
</evidence>
<keyword evidence="3" id="KW-1185">Reference proteome</keyword>
<dbReference type="AlphaFoldDB" id="A0A397W5U1"/>
<sequence>MMQLKTFFVFIILIIMISSINAIPTQLDKRTSDYKSCPKMEPLNVVTVPADLVPNTKTSFTMSGKFEGQFTYNTKVEVSIMDEYWNFIYGFHGEGCPFESCPYDANKGFSITVTADLKDLPKGYHIIVDIFLDYINEPNLPNACAWAQDDR</sequence>
<feature type="chain" id="PRO_5017416824" description="MD-2-related lipid-recognition domain-containing protein" evidence="1">
    <location>
        <begin position="23"/>
        <end position="151"/>
    </location>
</feature>
<name>A0A397W5U1_9GLOM</name>
<evidence type="ECO:0000313" key="3">
    <source>
        <dbReference type="Proteomes" id="UP000266673"/>
    </source>
</evidence>
<protein>
    <recommendedName>
        <fullName evidence="4">MD-2-related lipid-recognition domain-containing protein</fullName>
    </recommendedName>
</protein>
<organism evidence="2 3">
    <name type="scientific">Gigaspora rosea</name>
    <dbReference type="NCBI Taxonomy" id="44941"/>
    <lineage>
        <taxon>Eukaryota</taxon>
        <taxon>Fungi</taxon>
        <taxon>Fungi incertae sedis</taxon>
        <taxon>Mucoromycota</taxon>
        <taxon>Glomeromycotina</taxon>
        <taxon>Glomeromycetes</taxon>
        <taxon>Diversisporales</taxon>
        <taxon>Gigasporaceae</taxon>
        <taxon>Gigaspora</taxon>
    </lineage>
</organism>